<dbReference type="NCBIfam" id="TIGR02675">
    <property type="entry name" value="tape_meas_nterm"/>
    <property type="match status" value="1"/>
</dbReference>
<gene>
    <name evidence="4" type="ORF">GL284_10620</name>
</gene>
<feature type="domain" description="Tape measure protein N-terminal" evidence="3">
    <location>
        <begin position="83"/>
        <end position="273"/>
    </location>
</feature>
<feature type="transmembrane region" description="Helical" evidence="1">
    <location>
        <begin position="295"/>
        <end position="317"/>
    </location>
</feature>
<evidence type="ECO:0000313" key="5">
    <source>
        <dbReference type="Proteomes" id="UP000478740"/>
    </source>
</evidence>
<reference evidence="4 5" key="1">
    <citation type="submission" date="2019-11" db="EMBL/GenBank/DDBJ databases">
        <authorList>
            <person name="Dong K."/>
        </authorList>
    </citation>
    <scope>NUCLEOTIDE SEQUENCE [LARGE SCALE GENOMIC DNA]</scope>
    <source>
        <strain evidence="4 5">DK608</strain>
    </source>
</reference>
<comment type="caution">
    <text evidence="4">The sequence shown here is derived from an EMBL/GenBank/DDBJ whole genome shotgun (WGS) entry which is preliminary data.</text>
</comment>
<keyword evidence="1" id="KW-1133">Transmembrane helix</keyword>
<organism evidence="4 5">
    <name type="scientific">Paracoccus shanxieyensis</name>
    <dbReference type="NCBI Taxonomy" id="2675752"/>
    <lineage>
        <taxon>Bacteria</taxon>
        <taxon>Pseudomonadati</taxon>
        <taxon>Pseudomonadota</taxon>
        <taxon>Alphaproteobacteria</taxon>
        <taxon>Rhodobacterales</taxon>
        <taxon>Paracoccaceae</taxon>
        <taxon>Paracoccus</taxon>
    </lineage>
</organism>
<dbReference type="Proteomes" id="UP000478740">
    <property type="component" value="Unassembled WGS sequence"/>
</dbReference>
<evidence type="ECO:0000313" key="4">
    <source>
        <dbReference type="EMBL" id="MTH64723.1"/>
    </source>
</evidence>
<feature type="domain" description="Bacteriophage tail tape measure C-terminal" evidence="2">
    <location>
        <begin position="600"/>
        <end position="655"/>
    </location>
</feature>
<evidence type="ECO:0000256" key="1">
    <source>
        <dbReference type="SAM" id="Phobius"/>
    </source>
</evidence>
<evidence type="ECO:0000259" key="2">
    <source>
        <dbReference type="Pfam" id="PF09718"/>
    </source>
</evidence>
<dbReference type="InterPro" id="IPR013491">
    <property type="entry name" value="Tape_meas_N"/>
</dbReference>
<protein>
    <submittedName>
        <fullName evidence="4">Tape measure protein</fullName>
    </submittedName>
</protein>
<dbReference type="Pfam" id="PF09718">
    <property type="entry name" value="Tape_meas_lam_C"/>
    <property type="match status" value="1"/>
</dbReference>
<keyword evidence="1" id="KW-0472">Membrane</keyword>
<dbReference type="EMBL" id="WMII01000008">
    <property type="protein sequence ID" value="MTH64723.1"/>
    <property type="molecule type" value="Genomic_DNA"/>
</dbReference>
<feature type="transmembrane region" description="Helical" evidence="1">
    <location>
        <begin position="329"/>
        <end position="351"/>
    </location>
</feature>
<accession>A0A6L6IWY9</accession>
<dbReference type="AlphaFoldDB" id="A0A6L6IWY9"/>
<dbReference type="Pfam" id="PF20155">
    <property type="entry name" value="TMP_3"/>
    <property type="match status" value="1"/>
</dbReference>
<evidence type="ECO:0000259" key="3">
    <source>
        <dbReference type="Pfam" id="PF20155"/>
    </source>
</evidence>
<name>A0A6L6IWY9_9RHOB</name>
<dbReference type="RefSeq" id="WP_155044596.1">
    <property type="nucleotide sequence ID" value="NZ_WMIH01000008.1"/>
</dbReference>
<keyword evidence="5" id="KW-1185">Reference proteome</keyword>
<sequence length="831" mass="85051">MEDLARIGFKAETSQLLKAKRDLDNLGPAAQRAESFTQKLEKRFAQMDAQTAALGTRMRAATGILKSFAIGFAGAFSVSALSGLSDKFTALSNTLKVVAGGQGDVNALMSELNGIASRTRAPLGATVELYQRLSIAGKELGASQSQMMRFTENIGLALAQQGGSAEQASGALFQLSQALGGSVVRAEEFNSIVEGAYPIALAAARGIDEAGGSVAKLRQMMLDGKLTSGEFFNAILSQTDELEAAFAKTTPTIGQALGRLGEEFMLTVGRFNELTGASGGVASAILFAANHLREFAVYAGVAGAAVAATYIPALWGIVSSAYAAVAAMVTLRGALIATGIGAVVVLVGTLINAFITLTERVGGVGKAFTFLGELAGAVWQGIADSAQAIPPALSGVWAKVKSEFYLFVSDLSFKWADFLTMFKVGVEGLGFGELANSLASGPIMNATAAGNDALVASMEAATVANTKLAEAAGMVNEAFGPARDKLAELQTTVDDVTGSAGRSTDAVAGLGGALDQAGGAAGKAAEKITELQRITDEISLLSEPFDQASRAFDVLTQARDNAIIGNDAFAESLGRIQAAFLATGGTAEQWGKIVQGQTASVGAQLEELAKQDVVALGTSFADLAVGGKANFADMAKSIIKNLLDIAIQALIIKPLLGAMGIPFAAGGTFGGDVMTASLQGAGLNAVQPAPFARGGTFYGGGQVEAFANGGAFTNGLFDSPTPFKFAQGGGFALGVMGEAGPEAVMPLTRGPDGSLGVQMYGGGAGGAAVASGSMSGQLELIVRAEEGDMFRPTVEVIAKDQATNIVVQGMSEMNDQLPDRLEQIEADRRAR</sequence>
<keyword evidence="1" id="KW-0812">Transmembrane</keyword>
<dbReference type="InterPro" id="IPR006431">
    <property type="entry name" value="Phage_tape_meas_C"/>
</dbReference>
<proteinExistence type="predicted"/>